<sequence length="214" mass="24883">MKRTGRFVTFTLVLCINSIYMYFYYLRDGFLSKMEIFGLPIMLLTAWYFGKQYDKAKYYSEKDPLTGVYNRRIIEPFFLRITSLAERNRQTVGFFLIDVDNFKQINDNFGHQKGDELLKLLANLLVNCLRKSDIVARWGGDEFILICPNLKNYEGIDEIINRIHANLKTISLSEVEVSISIGAAIYPTEGKTIDKLLSMADKKMYNMKIQHLAE</sequence>
<keyword evidence="1" id="KW-1133">Transmembrane helix</keyword>
<proteinExistence type="predicted"/>
<gene>
    <name evidence="3" type="ORF">JK635_12750</name>
</gene>
<dbReference type="CDD" id="cd01949">
    <property type="entry name" value="GGDEF"/>
    <property type="match status" value="1"/>
</dbReference>
<keyword evidence="1" id="KW-0472">Membrane</keyword>
<dbReference type="InterPro" id="IPR000160">
    <property type="entry name" value="GGDEF_dom"/>
</dbReference>
<accession>A0ABS1TP42</accession>
<dbReference type="Pfam" id="PF00990">
    <property type="entry name" value="GGDEF"/>
    <property type="match status" value="1"/>
</dbReference>
<dbReference type="InterPro" id="IPR043128">
    <property type="entry name" value="Rev_trsase/Diguanyl_cyclase"/>
</dbReference>
<dbReference type="SMART" id="SM00267">
    <property type="entry name" value="GGDEF"/>
    <property type="match status" value="1"/>
</dbReference>
<feature type="transmembrane region" description="Helical" evidence="1">
    <location>
        <begin position="7"/>
        <end position="25"/>
    </location>
</feature>
<dbReference type="PANTHER" id="PTHR46663:SF2">
    <property type="entry name" value="GGDEF DOMAIN-CONTAINING PROTEIN"/>
    <property type="match status" value="1"/>
</dbReference>
<dbReference type="RefSeq" id="WP_202654292.1">
    <property type="nucleotide sequence ID" value="NZ_JAESWB010000168.1"/>
</dbReference>
<dbReference type="SUPFAM" id="SSF55073">
    <property type="entry name" value="Nucleotide cyclase"/>
    <property type="match status" value="1"/>
</dbReference>
<feature type="transmembrane region" description="Helical" evidence="1">
    <location>
        <begin position="31"/>
        <end position="50"/>
    </location>
</feature>
<protein>
    <submittedName>
        <fullName evidence="3">GGDEF domain-containing protein</fullName>
    </submittedName>
</protein>
<dbReference type="Proteomes" id="UP000623967">
    <property type="component" value="Unassembled WGS sequence"/>
</dbReference>
<organism evidence="3 4">
    <name type="scientific">Neobacillus paridis</name>
    <dbReference type="NCBI Taxonomy" id="2803862"/>
    <lineage>
        <taxon>Bacteria</taxon>
        <taxon>Bacillati</taxon>
        <taxon>Bacillota</taxon>
        <taxon>Bacilli</taxon>
        <taxon>Bacillales</taxon>
        <taxon>Bacillaceae</taxon>
        <taxon>Neobacillus</taxon>
    </lineage>
</organism>
<evidence type="ECO:0000259" key="2">
    <source>
        <dbReference type="PROSITE" id="PS50887"/>
    </source>
</evidence>
<dbReference type="InterPro" id="IPR029787">
    <property type="entry name" value="Nucleotide_cyclase"/>
</dbReference>
<dbReference type="NCBIfam" id="TIGR00254">
    <property type="entry name" value="GGDEF"/>
    <property type="match status" value="1"/>
</dbReference>
<keyword evidence="4" id="KW-1185">Reference proteome</keyword>
<evidence type="ECO:0000313" key="4">
    <source>
        <dbReference type="Proteomes" id="UP000623967"/>
    </source>
</evidence>
<keyword evidence="1" id="KW-0812">Transmembrane</keyword>
<dbReference type="InterPro" id="IPR052163">
    <property type="entry name" value="DGC-Regulatory_Protein"/>
</dbReference>
<dbReference type="EMBL" id="JAESWB010000168">
    <property type="protein sequence ID" value="MBL4953078.1"/>
    <property type="molecule type" value="Genomic_DNA"/>
</dbReference>
<evidence type="ECO:0000256" key="1">
    <source>
        <dbReference type="SAM" id="Phobius"/>
    </source>
</evidence>
<evidence type="ECO:0000313" key="3">
    <source>
        <dbReference type="EMBL" id="MBL4953078.1"/>
    </source>
</evidence>
<comment type="caution">
    <text evidence="3">The sequence shown here is derived from an EMBL/GenBank/DDBJ whole genome shotgun (WGS) entry which is preliminary data.</text>
</comment>
<name>A0ABS1TP42_9BACI</name>
<reference evidence="3 4" key="1">
    <citation type="submission" date="2021-01" db="EMBL/GenBank/DDBJ databases">
        <title>Genome public.</title>
        <authorList>
            <person name="Liu C."/>
            <person name="Sun Q."/>
        </authorList>
    </citation>
    <scope>NUCLEOTIDE SEQUENCE [LARGE SCALE GENOMIC DNA]</scope>
    <source>
        <strain evidence="3 4">YIM B02564</strain>
    </source>
</reference>
<dbReference type="PROSITE" id="PS50887">
    <property type="entry name" value="GGDEF"/>
    <property type="match status" value="1"/>
</dbReference>
<feature type="domain" description="GGDEF" evidence="2">
    <location>
        <begin position="90"/>
        <end position="214"/>
    </location>
</feature>
<dbReference type="PANTHER" id="PTHR46663">
    <property type="entry name" value="DIGUANYLATE CYCLASE DGCT-RELATED"/>
    <property type="match status" value="1"/>
</dbReference>
<dbReference type="Gene3D" id="3.30.70.270">
    <property type="match status" value="1"/>
</dbReference>